<dbReference type="AlphaFoldDB" id="A6I8G9"/>
<organism evidence="1 2">
    <name type="scientific">Rattus norvegicus</name>
    <name type="common">Rat</name>
    <dbReference type="NCBI Taxonomy" id="10116"/>
    <lineage>
        <taxon>Eukaryota</taxon>
        <taxon>Metazoa</taxon>
        <taxon>Chordata</taxon>
        <taxon>Craniata</taxon>
        <taxon>Vertebrata</taxon>
        <taxon>Euteleostomi</taxon>
        <taxon>Mammalia</taxon>
        <taxon>Eutheria</taxon>
        <taxon>Euarchontoglires</taxon>
        <taxon>Glires</taxon>
        <taxon>Rodentia</taxon>
        <taxon>Myomorpha</taxon>
        <taxon>Muroidea</taxon>
        <taxon>Muridae</taxon>
        <taxon>Murinae</taxon>
        <taxon>Rattus</taxon>
    </lineage>
</organism>
<evidence type="ECO:0000313" key="1">
    <source>
        <dbReference type="EMBL" id="EDM17711.1"/>
    </source>
</evidence>
<reference evidence="1 2" key="1">
    <citation type="submission" date="2005-09" db="EMBL/GenBank/DDBJ databases">
        <authorList>
            <person name="Mural R.J."/>
            <person name="Li P.W."/>
            <person name="Adams M.D."/>
            <person name="Amanatides P.G."/>
            <person name="Baden-Tillson H."/>
            <person name="Barnstead M."/>
            <person name="Chin S.H."/>
            <person name="Dew I."/>
            <person name="Evans C.A."/>
            <person name="Ferriera S."/>
            <person name="Flanigan M."/>
            <person name="Fosler C."/>
            <person name="Glodek A."/>
            <person name="Gu Z."/>
            <person name="Holt R.A."/>
            <person name="Jennings D."/>
            <person name="Kraft C.L."/>
            <person name="Lu F."/>
            <person name="Nguyen T."/>
            <person name="Nusskern D.R."/>
            <person name="Pfannkoch C.M."/>
            <person name="Sitter C."/>
            <person name="Sutton G.G."/>
            <person name="Venter J.C."/>
            <person name="Wang Z."/>
            <person name="Woodage T."/>
            <person name="Zheng X.H."/>
            <person name="Zhong F."/>
        </authorList>
    </citation>
    <scope>NUCLEOTIDE SEQUENCE [LARGE SCALE GENOMIC DNA]</scope>
    <source>
        <strain>BN</strain>
        <strain evidence="2">Sprague-Dawley</strain>
    </source>
</reference>
<gene>
    <name evidence="1" type="ORF">rCG_63716</name>
</gene>
<dbReference type="Proteomes" id="UP000234681">
    <property type="component" value="Chromosome 1"/>
</dbReference>
<name>A6I8G9_RAT</name>
<evidence type="ECO:0000313" key="2">
    <source>
        <dbReference type="Proteomes" id="UP000234681"/>
    </source>
</evidence>
<sequence>MQHDDLSVTAAFRKWKTEVVQAYLWLLSKFQANLGYMRSYPPNPTKRKLLLKVLNSEAISPYEYIPYIFPLSDPRACLQTPH</sequence>
<protein>
    <submittedName>
        <fullName evidence="1">RCG63716</fullName>
    </submittedName>
</protein>
<proteinExistence type="predicted"/>
<dbReference type="EMBL" id="CH473956">
    <property type="protein sequence ID" value="EDM17711.1"/>
    <property type="molecule type" value="Genomic_DNA"/>
</dbReference>
<accession>A6I8G9</accession>